<dbReference type="AlphaFoldDB" id="A0A936K4X5"/>
<feature type="chain" id="PRO_5037658582" evidence="1">
    <location>
        <begin position="23"/>
        <end position="337"/>
    </location>
</feature>
<reference evidence="2 3" key="1">
    <citation type="submission" date="2020-10" db="EMBL/GenBank/DDBJ databases">
        <title>Connecting structure to function with the recovery of over 1000 high-quality activated sludge metagenome-assembled genomes encoding full-length rRNA genes using long-read sequencing.</title>
        <authorList>
            <person name="Singleton C.M."/>
            <person name="Petriglieri F."/>
            <person name="Kristensen J.M."/>
            <person name="Kirkegaard R.H."/>
            <person name="Michaelsen T.Y."/>
            <person name="Andersen M.H."/>
            <person name="Karst S.M."/>
            <person name="Dueholm M.S."/>
            <person name="Nielsen P.H."/>
            <person name="Albertsen M."/>
        </authorList>
    </citation>
    <scope>NUCLEOTIDE SEQUENCE [LARGE SCALE GENOMIC DNA]</scope>
    <source>
        <strain evidence="2">OdNE_18-Q3-R46-58_MAXAC.008</strain>
    </source>
</reference>
<feature type="signal peptide" evidence="1">
    <location>
        <begin position="1"/>
        <end position="22"/>
    </location>
</feature>
<dbReference type="InterPro" id="IPR011042">
    <property type="entry name" value="6-blade_b-propeller_TolB-like"/>
</dbReference>
<comment type="caution">
    <text evidence="2">The sequence shown here is derived from an EMBL/GenBank/DDBJ whole genome shotgun (WGS) entry which is preliminary data.</text>
</comment>
<accession>A0A936K4X5</accession>
<evidence type="ECO:0000313" key="3">
    <source>
        <dbReference type="Proteomes" id="UP000709959"/>
    </source>
</evidence>
<dbReference type="Pfam" id="PF07676">
    <property type="entry name" value="PD40"/>
    <property type="match status" value="2"/>
</dbReference>
<keyword evidence="1" id="KW-0732">Signal</keyword>
<dbReference type="Proteomes" id="UP000709959">
    <property type="component" value="Unassembled WGS sequence"/>
</dbReference>
<dbReference type="EMBL" id="JADKCH010000001">
    <property type="protein sequence ID" value="MBK8571608.1"/>
    <property type="molecule type" value="Genomic_DNA"/>
</dbReference>
<dbReference type="Gene3D" id="2.120.10.30">
    <property type="entry name" value="TolB, C-terminal domain"/>
    <property type="match status" value="1"/>
</dbReference>
<gene>
    <name evidence="2" type="ORF">IPN91_02980</name>
</gene>
<dbReference type="SUPFAM" id="SSF82171">
    <property type="entry name" value="DPP6 N-terminal domain-like"/>
    <property type="match status" value="1"/>
</dbReference>
<dbReference type="InterPro" id="IPR011659">
    <property type="entry name" value="WD40"/>
</dbReference>
<evidence type="ECO:0000313" key="2">
    <source>
        <dbReference type="EMBL" id="MBK8571608.1"/>
    </source>
</evidence>
<evidence type="ECO:0000256" key="1">
    <source>
        <dbReference type="SAM" id="SignalP"/>
    </source>
</evidence>
<protein>
    <submittedName>
        <fullName evidence="2">PD40 domain-containing protein</fullName>
    </submittedName>
</protein>
<sequence length="337" mass="37104">MMLRTVQVGVTLGCLWGASLMAQTQAAPSYLGQPMPGTEGTLFAPGILNSGLATRDLAMLPDGSGIYVGIFMPGFRKAVIAETHLEAGRWTAPEVAAFSRDPRWRCLEPCISPDGRRFFFVSDRPEDPKADKPGPFGIWVMERSGKGWSEPRRLPEAVNGTGNTFYPTITREGVLHFLREEGQGGWVMRSAWKDGAWTVAEKLPPPFNADARQANPRVDPEGRFILVPLMGRPDTLGGTDYYGYFLRDDGTWTDPVHLGPSVNSPARDEFSISLSPDGRVVFFGSDRALPRLEGRPLRFADLLAERTQPGNGQTALWWVDAGFLWELRAKALAKPGK</sequence>
<organism evidence="2 3">
    <name type="scientific">Candidatus Geothrix odensensis</name>
    <dbReference type="NCBI Taxonomy" id="2954440"/>
    <lineage>
        <taxon>Bacteria</taxon>
        <taxon>Pseudomonadati</taxon>
        <taxon>Acidobacteriota</taxon>
        <taxon>Holophagae</taxon>
        <taxon>Holophagales</taxon>
        <taxon>Holophagaceae</taxon>
        <taxon>Geothrix</taxon>
    </lineage>
</organism>
<name>A0A936K4X5_9BACT</name>
<proteinExistence type="predicted"/>